<evidence type="ECO:0000256" key="2">
    <source>
        <dbReference type="ARBA" id="ARBA00005745"/>
    </source>
</evidence>
<evidence type="ECO:0000256" key="6">
    <source>
        <dbReference type="ARBA" id="ARBA00022989"/>
    </source>
</evidence>
<accession>A0A1Z2SGE7</accession>
<keyword evidence="4" id="KW-0997">Cell inner membrane</keyword>
<reference evidence="10 11" key="1">
    <citation type="submission" date="2016-12" db="EMBL/GenBank/DDBJ databases">
        <authorList>
            <person name="Song W.-J."/>
            <person name="Kurnit D.M."/>
        </authorList>
    </citation>
    <scope>NUCLEOTIDE SEQUENCE [LARGE SCALE GENOMIC DNA]</scope>
    <source>
        <strain evidence="10 11">ATCC 43942</strain>
    </source>
</reference>
<feature type="domain" description="Type II secretion system protein GspF" evidence="9">
    <location>
        <begin position="278"/>
        <end position="399"/>
    </location>
</feature>
<dbReference type="FunFam" id="1.20.81.30:FF:000001">
    <property type="entry name" value="Type II secretion system protein F"/>
    <property type="match status" value="2"/>
</dbReference>
<evidence type="ECO:0000256" key="8">
    <source>
        <dbReference type="SAM" id="Phobius"/>
    </source>
</evidence>
<dbReference type="GO" id="GO:0005886">
    <property type="term" value="C:plasma membrane"/>
    <property type="evidence" value="ECO:0007669"/>
    <property type="project" value="UniProtKB-SubCell"/>
</dbReference>
<dbReference type="InterPro" id="IPR003004">
    <property type="entry name" value="GspF/PilC"/>
</dbReference>
<keyword evidence="5 8" id="KW-0812">Transmembrane</keyword>
<comment type="similarity">
    <text evidence="2">Belongs to the GSP F family.</text>
</comment>
<feature type="transmembrane region" description="Helical" evidence="8">
    <location>
        <begin position="172"/>
        <end position="195"/>
    </location>
</feature>
<dbReference type="EMBL" id="CP018835">
    <property type="protein sequence ID" value="ASA56260.1"/>
    <property type="molecule type" value="Genomic_DNA"/>
</dbReference>
<feature type="transmembrane region" description="Helical" evidence="8">
    <location>
        <begin position="73"/>
        <end position="95"/>
    </location>
</feature>
<dbReference type="Gene3D" id="1.20.81.30">
    <property type="entry name" value="Type II secretion system (T2SS), domain F"/>
    <property type="match status" value="2"/>
</dbReference>
<dbReference type="PRINTS" id="PR00812">
    <property type="entry name" value="BCTERIALGSPF"/>
</dbReference>
<evidence type="ECO:0000256" key="5">
    <source>
        <dbReference type="ARBA" id="ARBA00022692"/>
    </source>
</evidence>
<keyword evidence="7 8" id="KW-0472">Membrane</keyword>
<dbReference type="PANTHER" id="PTHR30012:SF7">
    <property type="entry name" value="PROTEIN TRANSPORT PROTEIN HOFC HOMOLOG"/>
    <property type="match status" value="1"/>
</dbReference>
<evidence type="ECO:0000256" key="1">
    <source>
        <dbReference type="ARBA" id="ARBA00004429"/>
    </source>
</evidence>
<dbReference type="PANTHER" id="PTHR30012">
    <property type="entry name" value="GENERAL SECRETION PATHWAY PROTEIN"/>
    <property type="match status" value="1"/>
</dbReference>
<dbReference type="Pfam" id="PF00482">
    <property type="entry name" value="T2SSF"/>
    <property type="match status" value="2"/>
</dbReference>
<evidence type="ECO:0000256" key="7">
    <source>
        <dbReference type="ARBA" id="ARBA00023136"/>
    </source>
</evidence>
<keyword evidence="3" id="KW-1003">Cell membrane</keyword>
<keyword evidence="6 8" id="KW-1133">Transmembrane helix</keyword>
<feature type="transmembrane region" description="Helical" evidence="8">
    <location>
        <begin position="380"/>
        <end position="400"/>
    </location>
</feature>
<evidence type="ECO:0000256" key="3">
    <source>
        <dbReference type="ARBA" id="ARBA00022475"/>
    </source>
</evidence>
<proteinExistence type="inferred from homology"/>
<comment type="subcellular location">
    <subcellularLocation>
        <location evidence="1">Cell inner membrane</location>
        <topology evidence="1">Multi-pass membrane protein</topology>
    </subcellularLocation>
</comment>
<evidence type="ECO:0000313" key="11">
    <source>
        <dbReference type="Proteomes" id="UP000196708"/>
    </source>
</evidence>
<gene>
    <name evidence="10" type="ORF">BSQ33_11515</name>
</gene>
<dbReference type="RefSeq" id="WP_198298098.1">
    <property type="nucleotide sequence ID" value="NZ_CP018835.1"/>
</dbReference>
<feature type="domain" description="Type II secretion system protein GspF" evidence="9">
    <location>
        <begin position="74"/>
        <end position="196"/>
    </location>
</feature>
<name>A0A1Z2SGE7_VIBGA</name>
<sequence>MMSSPTPELHRYYWQGIHLNQQRKAGHLWAFSQEEALRQLQPTLTAIHIIRPAPPNRLTRWLNRARVKDITDLVRQLAIMLNAGLPIVQALLLMATQFSRFGGKLIVLQAHDALMNGASVTDALQQSSSAFRGLYGDMLHAGEMTGRIAETLAQIADYREKHAQLRAKMIKAATYPSIVLASALLLTTLMLTKVIPEFAQMFAHMHAELPWLTRQVLLVSDMLRFWGKWTVALMIGMSCLLRCFWRRLTRLQTMVEILQLKLPLFGPLRTKAIMIRCCRTLATCYDCGIPLLDSLKSAQNIAGSLRYRAALDTVLAQVSAGSSLYVAMQNSHHFPEFVTQMVFIGEESGTLGQVLTKVAQQYEQDIDQSIEQLGEMIEPLLIVLLGGLIGGLVIAMYLPVFNLMQVMG</sequence>
<dbReference type="InterPro" id="IPR018076">
    <property type="entry name" value="T2SS_GspF_dom"/>
</dbReference>
<dbReference type="KEGG" id="vga:BSQ33_11515"/>
<evidence type="ECO:0000259" key="9">
    <source>
        <dbReference type="Pfam" id="PF00482"/>
    </source>
</evidence>
<dbReference type="InterPro" id="IPR042094">
    <property type="entry name" value="T2SS_GspF_sf"/>
</dbReference>
<feature type="transmembrane region" description="Helical" evidence="8">
    <location>
        <begin position="226"/>
        <end position="245"/>
    </location>
</feature>
<protein>
    <recommendedName>
        <fullName evidence="9">Type II secretion system protein GspF domain-containing protein</fullName>
    </recommendedName>
</protein>
<organism evidence="10 11">
    <name type="scientific">Vibrio gazogenes</name>
    <dbReference type="NCBI Taxonomy" id="687"/>
    <lineage>
        <taxon>Bacteria</taxon>
        <taxon>Pseudomonadati</taxon>
        <taxon>Pseudomonadota</taxon>
        <taxon>Gammaproteobacteria</taxon>
        <taxon>Vibrionales</taxon>
        <taxon>Vibrionaceae</taxon>
        <taxon>Vibrio</taxon>
    </lineage>
</organism>
<evidence type="ECO:0000313" key="10">
    <source>
        <dbReference type="EMBL" id="ASA56260.1"/>
    </source>
</evidence>
<dbReference type="AlphaFoldDB" id="A0A1Z2SGE7"/>
<dbReference type="GO" id="GO:0015628">
    <property type="term" value="P:protein secretion by the type II secretion system"/>
    <property type="evidence" value="ECO:0007669"/>
    <property type="project" value="TreeGrafter"/>
</dbReference>
<dbReference type="Proteomes" id="UP000196708">
    <property type="component" value="Chromosome 1"/>
</dbReference>
<evidence type="ECO:0000256" key="4">
    <source>
        <dbReference type="ARBA" id="ARBA00022519"/>
    </source>
</evidence>